<proteinExistence type="predicted"/>
<keyword evidence="3" id="KW-1185">Reference proteome</keyword>
<evidence type="ECO:0000256" key="1">
    <source>
        <dbReference type="SAM" id="MobiDB-lite"/>
    </source>
</evidence>
<protein>
    <submittedName>
        <fullName evidence="2">Uncharacterized protein</fullName>
    </submittedName>
</protein>
<dbReference type="Proteomes" id="UP000714275">
    <property type="component" value="Unassembled WGS sequence"/>
</dbReference>
<evidence type="ECO:0000313" key="2">
    <source>
        <dbReference type="EMBL" id="KAG1767152.1"/>
    </source>
</evidence>
<evidence type="ECO:0000313" key="3">
    <source>
        <dbReference type="Proteomes" id="UP000714275"/>
    </source>
</evidence>
<dbReference type="EMBL" id="JABBWD010000089">
    <property type="protein sequence ID" value="KAG1767152.1"/>
    <property type="molecule type" value="Genomic_DNA"/>
</dbReference>
<gene>
    <name evidence="2" type="ORF">EV702DRAFT_1203816</name>
</gene>
<accession>A0A9P6ZIV5</accession>
<reference evidence="2" key="1">
    <citation type="journal article" date="2020" name="New Phytol.">
        <title>Comparative genomics reveals dynamic genome evolution in host specialist ectomycorrhizal fungi.</title>
        <authorList>
            <person name="Lofgren L.A."/>
            <person name="Nguyen N.H."/>
            <person name="Vilgalys R."/>
            <person name="Ruytinx J."/>
            <person name="Liao H.L."/>
            <person name="Branco S."/>
            <person name="Kuo A."/>
            <person name="LaButti K."/>
            <person name="Lipzen A."/>
            <person name="Andreopoulos W."/>
            <person name="Pangilinan J."/>
            <person name="Riley R."/>
            <person name="Hundley H."/>
            <person name="Na H."/>
            <person name="Barry K."/>
            <person name="Grigoriev I.V."/>
            <person name="Stajich J.E."/>
            <person name="Kennedy P.G."/>
        </authorList>
    </citation>
    <scope>NUCLEOTIDE SEQUENCE</scope>
    <source>
        <strain evidence="2">DOB743</strain>
    </source>
</reference>
<feature type="region of interest" description="Disordered" evidence="1">
    <location>
        <begin position="204"/>
        <end position="231"/>
    </location>
</feature>
<organism evidence="2 3">
    <name type="scientific">Suillus placidus</name>
    <dbReference type="NCBI Taxonomy" id="48579"/>
    <lineage>
        <taxon>Eukaryota</taxon>
        <taxon>Fungi</taxon>
        <taxon>Dikarya</taxon>
        <taxon>Basidiomycota</taxon>
        <taxon>Agaricomycotina</taxon>
        <taxon>Agaricomycetes</taxon>
        <taxon>Agaricomycetidae</taxon>
        <taxon>Boletales</taxon>
        <taxon>Suillineae</taxon>
        <taxon>Suillaceae</taxon>
        <taxon>Suillus</taxon>
    </lineage>
</organism>
<comment type="caution">
    <text evidence="2">The sequence shown here is derived from an EMBL/GenBank/DDBJ whole genome shotgun (WGS) entry which is preliminary data.</text>
</comment>
<dbReference type="OrthoDB" id="2656072at2759"/>
<dbReference type="AlphaFoldDB" id="A0A9P6ZIV5"/>
<name>A0A9P6ZIV5_9AGAM</name>
<sequence>MCGSVSRPPTPSPLLAKCPPVLLSPMVAIPRPPSRHFQPLDALLSLWMPSCPATYTLCPATYTLLPYIYPPALLRISSRFAMYIFLLCYLPAPLSLYNYPHPPQTIQPPSFCPYQPLWHLSSLTSASSVIGAQHVHRLSLAISYLRLLSASPNIVHAALLSCYTPAEQELRVMSHGTSRKITGLSKATITHGFRRSVQASEVLTAGKQQQRRQATDVKRRSHVQEMSSEDRDLVETMLADTNVDIDSIPYTAPPGEEGLEFSHKGREHEAFEGLAQQMADLSGWYAVIVIFVLLFI</sequence>